<sequence length="111" mass="12491">MRTNTRTHVHTHAYTHPHCLRPVSAPATAPHLERARTHACTQRALSDPKLNNKTCSKRKFKEKKAPKYYPLEEPNHTKVRNLHAALSPTHPNCGNSQSYFSEADSTVAPSI</sequence>
<evidence type="ECO:0000313" key="2">
    <source>
        <dbReference type="EMBL" id="GBP97716.1"/>
    </source>
</evidence>
<gene>
    <name evidence="2" type="ORF">EVAR_94025_1</name>
</gene>
<feature type="region of interest" description="Disordered" evidence="1">
    <location>
        <begin position="91"/>
        <end position="111"/>
    </location>
</feature>
<dbReference type="Proteomes" id="UP000299102">
    <property type="component" value="Unassembled WGS sequence"/>
</dbReference>
<name>A0A4C2AAQ6_EUMVA</name>
<organism evidence="2 3">
    <name type="scientific">Eumeta variegata</name>
    <name type="common">Bagworm moth</name>
    <name type="synonym">Eumeta japonica</name>
    <dbReference type="NCBI Taxonomy" id="151549"/>
    <lineage>
        <taxon>Eukaryota</taxon>
        <taxon>Metazoa</taxon>
        <taxon>Ecdysozoa</taxon>
        <taxon>Arthropoda</taxon>
        <taxon>Hexapoda</taxon>
        <taxon>Insecta</taxon>
        <taxon>Pterygota</taxon>
        <taxon>Neoptera</taxon>
        <taxon>Endopterygota</taxon>
        <taxon>Lepidoptera</taxon>
        <taxon>Glossata</taxon>
        <taxon>Ditrysia</taxon>
        <taxon>Tineoidea</taxon>
        <taxon>Psychidae</taxon>
        <taxon>Oiketicinae</taxon>
        <taxon>Eumeta</taxon>
    </lineage>
</organism>
<dbReference type="EMBL" id="BGZK01002992">
    <property type="protein sequence ID" value="GBP97716.1"/>
    <property type="molecule type" value="Genomic_DNA"/>
</dbReference>
<accession>A0A4C2AAQ6</accession>
<proteinExistence type="predicted"/>
<protein>
    <submittedName>
        <fullName evidence="2">Uncharacterized protein</fullName>
    </submittedName>
</protein>
<comment type="caution">
    <text evidence="2">The sequence shown here is derived from an EMBL/GenBank/DDBJ whole genome shotgun (WGS) entry which is preliminary data.</text>
</comment>
<keyword evidence="3" id="KW-1185">Reference proteome</keyword>
<evidence type="ECO:0000256" key="1">
    <source>
        <dbReference type="SAM" id="MobiDB-lite"/>
    </source>
</evidence>
<dbReference type="AlphaFoldDB" id="A0A4C2AAQ6"/>
<evidence type="ECO:0000313" key="3">
    <source>
        <dbReference type="Proteomes" id="UP000299102"/>
    </source>
</evidence>
<reference evidence="2 3" key="1">
    <citation type="journal article" date="2019" name="Commun. Biol.">
        <title>The bagworm genome reveals a unique fibroin gene that provides high tensile strength.</title>
        <authorList>
            <person name="Kono N."/>
            <person name="Nakamura H."/>
            <person name="Ohtoshi R."/>
            <person name="Tomita M."/>
            <person name="Numata K."/>
            <person name="Arakawa K."/>
        </authorList>
    </citation>
    <scope>NUCLEOTIDE SEQUENCE [LARGE SCALE GENOMIC DNA]</scope>
</reference>